<evidence type="ECO:0000313" key="2">
    <source>
        <dbReference type="EMBL" id="ERN05180.1"/>
    </source>
</evidence>
<dbReference type="EMBL" id="KI394012">
    <property type="protein sequence ID" value="ERN05180.1"/>
    <property type="molecule type" value="Genomic_DNA"/>
</dbReference>
<dbReference type="HOGENOM" id="CLU_1940962_0_0_1"/>
<organism evidence="2 3">
    <name type="scientific">Amborella trichopoda</name>
    <dbReference type="NCBI Taxonomy" id="13333"/>
    <lineage>
        <taxon>Eukaryota</taxon>
        <taxon>Viridiplantae</taxon>
        <taxon>Streptophyta</taxon>
        <taxon>Embryophyta</taxon>
        <taxon>Tracheophyta</taxon>
        <taxon>Spermatophyta</taxon>
        <taxon>Magnoliopsida</taxon>
        <taxon>Amborellales</taxon>
        <taxon>Amborellaceae</taxon>
        <taxon>Amborella</taxon>
    </lineage>
</organism>
<gene>
    <name evidence="2" type="ORF">AMTR_s00053p00223320</name>
</gene>
<keyword evidence="3" id="KW-1185">Reference proteome</keyword>
<keyword evidence="1" id="KW-1133">Transmembrane helix</keyword>
<accession>W1PDR7</accession>
<dbReference type="Proteomes" id="UP000017836">
    <property type="component" value="Unassembled WGS sequence"/>
</dbReference>
<dbReference type="AlphaFoldDB" id="W1PDR7"/>
<dbReference type="Gramene" id="ERN05180">
    <property type="protein sequence ID" value="ERN05180"/>
    <property type="gene ID" value="AMTR_s00053p00223320"/>
</dbReference>
<sequence>MERAEDVNSTRKTIPFLLPLEIWEGTSVIVILDIIGKVILSHRLLIHLSRSRTLYTPDIIDNALESSITYFTTGSTKGEKVKDSDDTSATVKPVRGRPVSWLSFILSFLTGAGLIFYYDKENPYLHLTSS</sequence>
<dbReference type="STRING" id="13333.W1PDR7"/>
<protein>
    <submittedName>
        <fullName evidence="2">Uncharacterized protein</fullName>
    </submittedName>
</protein>
<reference evidence="3" key="1">
    <citation type="journal article" date="2013" name="Science">
        <title>The Amborella genome and the evolution of flowering plants.</title>
        <authorList>
            <consortium name="Amborella Genome Project"/>
        </authorList>
    </citation>
    <scope>NUCLEOTIDE SEQUENCE [LARGE SCALE GENOMIC DNA]</scope>
</reference>
<evidence type="ECO:0000313" key="3">
    <source>
        <dbReference type="Proteomes" id="UP000017836"/>
    </source>
</evidence>
<evidence type="ECO:0000256" key="1">
    <source>
        <dbReference type="SAM" id="Phobius"/>
    </source>
</evidence>
<feature type="transmembrane region" description="Helical" evidence="1">
    <location>
        <begin position="99"/>
        <end position="118"/>
    </location>
</feature>
<keyword evidence="1" id="KW-0472">Membrane</keyword>
<keyword evidence="1" id="KW-0812">Transmembrane</keyword>
<proteinExistence type="predicted"/>
<name>W1PDR7_AMBTC</name>